<evidence type="ECO:0000313" key="2">
    <source>
        <dbReference type="EMBL" id="CAG8784555.1"/>
    </source>
</evidence>
<keyword evidence="3" id="KW-1185">Reference proteome</keyword>
<evidence type="ECO:0000256" key="1">
    <source>
        <dbReference type="SAM" id="Coils"/>
    </source>
</evidence>
<proteinExistence type="predicted"/>
<keyword evidence="1" id="KW-0175">Coiled coil</keyword>
<accession>A0A9N9P4Q4</accession>
<sequence length="109" mass="12929">MADKLPYTPRTPNTPSYYKETEFSDEFTSSLINSNDVYKDTNKALRETITHYQLQLTSLRKDHQIAVLEFETEKQKKNLLDSDLQSTKEQLKKYEIEINSLKEQNRFFS</sequence>
<gene>
    <name evidence="2" type="ORF">AMORRO_LOCUS17601</name>
</gene>
<feature type="non-terminal residue" evidence="2">
    <location>
        <position position="109"/>
    </location>
</feature>
<dbReference type="EMBL" id="CAJVPV010055464">
    <property type="protein sequence ID" value="CAG8784555.1"/>
    <property type="molecule type" value="Genomic_DNA"/>
</dbReference>
<feature type="coiled-coil region" evidence="1">
    <location>
        <begin position="42"/>
        <end position="104"/>
    </location>
</feature>
<dbReference type="AlphaFoldDB" id="A0A9N9P4Q4"/>
<organism evidence="2 3">
    <name type="scientific">Acaulospora morrowiae</name>
    <dbReference type="NCBI Taxonomy" id="94023"/>
    <lineage>
        <taxon>Eukaryota</taxon>
        <taxon>Fungi</taxon>
        <taxon>Fungi incertae sedis</taxon>
        <taxon>Mucoromycota</taxon>
        <taxon>Glomeromycotina</taxon>
        <taxon>Glomeromycetes</taxon>
        <taxon>Diversisporales</taxon>
        <taxon>Acaulosporaceae</taxon>
        <taxon>Acaulospora</taxon>
    </lineage>
</organism>
<protein>
    <submittedName>
        <fullName evidence="2">10063_t:CDS:1</fullName>
    </submittedName>
</protein>
<name>A0A9N9P4Q4_9GLOM</name>
<reference evidence="2" key="1">
    <citation type="submission" date="2021-06" db="EMBL/GenBank/DDBJ databases">
        <authorList>
            <person name="Kallberg Y."/>
            <person name="Tangrot J."/>
            <person name="Rosling A."/>
        </authorList>
    </citation>
    <scope>NUCLEOTIDE SEQUENCE</scope>
    <source>
        <strain evidence="2">CL551</strain>
    </source>
</reference>
<evidence type="ECO:0000313" key="3">
    <source>
        <dbReference type="Proteomes" id="UP000789342"/>
    </source>
</evidence>
<comment type="caution">
    <text evidence="2">The sequence shown here is derived from an EMBL/GenBank/DDBJ whole genome shotgun (WGS) entry which is preliminary data.</text>
</comment>
<dbReference type="Proteomes" id="UP000789342">
    <property type="component" value="Unassembled WGS sequence"/>
</dbReference>